<protein>
    <submittedName>
        <fullName evidence="2">Uncharacterized protein</fullName>
    </submittedName>
</protein>
<proteinExistence type="predicted"/>
<dbReference type="Proteomes" id="UP000005408">
    <property type="component" value="Unassembled WGS sequence"/>
</dbReference>
<accession>A0A8W8NYR5</accession>
<reference evidence="2" key="1">
    <citation type="submission" date="2022-08" db="UniProtKB">
        <authorList>
            <consortium name="EnsemblMetazoa"/>
        </authorList>
    </citation>
    <scope>IDENTIFICATION</scope>
    <source>
        <strain evidence="2">05x7-T-G4-1.051#20</strain>
    </source>
</reference>
<dbReference type="AlphaFoldDB" id="A0A8W8NYR5"/>
<feature type="compositionally biased region" description="Acidic residues" evidence="1">
    <location>
        <begin position="563"/>
        <end position="572"/>
    </location>
</feature>
<name>A0A8W8NYR5_MAGGI</name>
<feature type="region of interest" description="Disordered" evidence="1">
    <location>
        <begin position="1"/>
        <end position="27"/>
    </location>
</feature>
<evidence type="ECO:0000313" key="2">
    <source>
        <dbReference type="EnsemblMetazoa" id="G8680.1:cds"/>
    </source>
</evidence>
<evidence type="ECO:0000313" key="3">
    <source>
        <dbReference type="Proteomes" id="UP000005408"/>
    </source>
</evidence>
<feature type="compositionally biased region" description="Basic and acidic residues" evidence="1">
    <location>
        <begin position="545"/>
        <end position="562"/>
    </location>
</feature>
<organism evidence="2 3">
    <name type="scientific">Magallana gigas</name>
    <name type="common">Pacific oyster</name>
    <name type="synonym">Crassostrea gigas</name>
    <dbReference type="NCBI Taxonomy" id="29159"/>
    <lineage>
        <taxon>Eukaryota</taxon>
        <taxon>Metazoa</taxon>
        <taxon>Spiralia</taxon>
        <taxon>Lophotrochozoa</taxon>
        <taxon>Mollusca</taxon>
        <taxon>Bivalvia</taxon>
        <taxon>Autobranchia</taxon>
        <taxon>Pteriomorphia</taxon>
        <taxon>Ostreida</taxon>
        <taxon>Ostreoidea</taxon>
        <taxon>Ostreidae</taxon>
        <taxon>Magallana</taxon>
    </lineage>
</organism>
<keyword evidence="3" id="KW-1185">Reference proteome</keyword>
<sequence>MPRVSSLTVQEDTQEDTSNAEMPLKGDMLLTGDTNSCKSENASQKKTNVYKKPDRYCVYCRQVIHNGKLKRHIMRKHKSEPEVAEVLKKSTVQQNIFFDRKRKDGIYEYNVLLISDNRDPLMRERQPNQKDQLRVCASCKSFVSSRFFYKHKCIVSQPDPVKPRLLQKAKTRMDDDKQFREILNSFRDGQVGELCRSDPMIKLIGFRHFNLRRHETGKENEVKRVVMAEMRELARLYLTFCDISGESETNSVETMFNRSHLQDLYDAIDQQVSIVDDHTERKEKHGQKLFLNAIILRSIKALHGHFAETMQDAKAKELKIFKDAYKFKSCELFSGARQMCVKNSMEKLRKPENLPKETDIQILKRYISEEISENVSNFTMERYTWLRTLIVARLTLFNARRGEEASRMLRAEWEDAEQNVWVPQEQVENVEDAAEKFLVGQFKLVYLKGKENPFLFATKSGKSHCSGWHALKNVCSRADVSMTINAGKMRHRLSTIYASLHMLPQNQEIFLDHMGHEKEINKDNYQCPAGIRTLRVMGRMLTDADEGKDMSVSKEVSKKVEEEASEELDDMESSQGPEIYMDDEILESKEKNNPKTVKWSKEDTANLKSFFRKYILTQKDHNTGNLPCKKEIEDFLQTNNVPSLDGLHMKTKISKARTKIFNERKTARLRTSKKLAELELVAV</sequence>
<feature type="region of interest" description="Disordered" evidence="1">
    <location>
        <begin position="545"/>
        <end position="573"/>
    </location>
</feature>
<evidence type="ECO:0000256" key="1">
    <source>
        <dbReference type="SAM" id="MobiDB-lite"/>
    </source>
</evidence>
<feature type="compositionally biased region" description="Polar residues" evidence="1">
    <location>
        <begin position="1"/>
        <end position="20"/>
    </location>
</feature>
<dbReference type="PANTHER" id="PTHR33480">
    <property type="entry name" value="SET DOMAIN-CONTAINING PROTEIN-RELATED"/>
    <property type="match status" value="1"/>
</dbReference>
<dbReference type="PANTHER" id="PTHR33480:SF1">
    <property type="entry name" value="TYR RECOMBINASE DOMAIN-CONTAINING PROTEIN"/>
    <property type="match status" value="1"/>
</dbReference>
<dbReference type="EnsemblMetazoa" id="G8680.1">
    <property type="protein sequence ID" value="G8680.1:cds"/>
    <property type="gene ID" value="G8680"/>
</dbReference>